<dbReference type="Proteomes" id="UP000030752">
    <property type="component" value="Unassembled WGS sequence"/>
</dbReference>
<evidence type="ECO:0000256" key="1">
    <source>
        <dbReference type="SAM" id="Phobius"/>
    </source>
</evidence>
<organism evidence="2 3">
    <name type="scientific">Cyphellophora europaea (strain CBS 101466)</name>
    <name type="common">Phialophora europaea</name>
    <dbReference type="NCBI Taxonomy" id="1220924"/>
    <lineage>
        <taxon>Eukaryota</taxon>
        <taxon>Fungi</taxon>
        <taxon>Dikarya</taxon>
        <taxon>Ascomycota</taxon>
        <taxon>Pezizomycotina</taxon>
        <taxon>Eurotiomycetes</taxon>
        <taxon>Chaetothyriomycetidae</taxon>
        <taxon>Chaetothyriales</taxon>
        <taxon>Cyphellophoraceae</taxon>
        <taxon>Cyphellophora</taxon>
    </lineage>
</organism>
<dbReference type="InParanoid" id="W2RMJ3"/>
<dbReference type="EMBL" id="KB822723">
    <property type="protein sequence ID" value="ETN37702.1"/>
    <property type="molecule type" value="Genomic_DNA"/>
</dbReference>
<dbReference type="HOGENOM" id="CLU_025452_0_0_1"/>
<keyword evidence="1" id="KW-0812">Transmembrane</keyword>
<feature type="transmembrane region" description="Helical" evidence="1">
    <location>
        <begin position="374"/>
        <end position="394"/>
    </location>
</feature>
<dbReference type="VEuPathDB" id="FungiDB:HMPREF1541_07325"/>
<accession>W2RMJ3</accession>
<protein>
    <recommendedName>
        <fullName evidence="4">Transcription factor domain-containing protein</fullName>
    </recommendedName>
</protein>
<dbReference type="OrthoDB" id="4145730at2759"/>
<dbReference type="RefSeq" id="XP_008719871.1">
    <property type="nucleotide sequence ID" value="XM_008721649.1"/>
</dbReference>
<name>W2RMJ3_CYPE1</name>
<keyword evidence="1" id="KW-0472">Membrane</keyword>
<evidence type="ECO:0008006" key="4">
    <source>
        <dbReference type="Google" id="ProtNLM"/>
    </source>
</evidence>
<dbReference type="GeneID" id="19974664"/>
<gene>
    <name evidence="2" type="ORF">HMPREF1541_07325</name>
</gene>
<evidence type="ECO:0000313" key="3">
    <source>
        <dbReference type="Proteomes" id="UP000030752"/>
    </source>
</evidence>
<proteinExistence type="predicted"/>
<sequence length="526" mass="60096">MPEYRFVVQSGRKLSHREQQISSSQTKAHAARVAHQRRVVRVQEASALTVAKRICVTEYQDEGREQDSRLQDQHESTSLMLYKGNSDPFGAAVATEVTPRINQILTFLQDTYIPNTYPGSPSWVRSFTCGRFFKDQARLMLSEAPAFCETLPYLTMLASNSGSQALEREAMSTQLQIIQKTRQAVSSNSEANQQHLLLFTKSLFGAAMIEQDMRAASSHARVLSHLLQRHLDAGTWRSLPVDLVTNCLFFILNHSQMMLRKSVLEIDTWADLYIQHAARPVVEYLAPLHSWFDNRLDPCLSNSHLRQDYRAMYETVWLWSQETRPSPAISQDALNQYCGLQHNVVSIRLVNHFVHFTDQLSRATSLGMPPRREAHLVCQAILALSLLAFLATFVGNPKMGTRYIWRKHGMFLTRLQLLLMSRLRDGGLLLGEGEFGFEYRHALLWAYWAGATWEHREREADTNPVHGWFNTRFAKQCQVMGLKSWEQVETVLNGFALARLAQPPGSTWVGVLLVETWPSKDSNRFN</sequence>
<reference evidence="2 3" key="1">
    <citation type="submission" date="2013-03" db="EMBL/GenBank/DDBJ databases">
        <title>The Genome Sequence of Phialophora europaea CBS 101466.</title>
        <authorList>
            <consortium name="The Broad Institute Genomics Platform"/>
            <person name="Cuomo C."/>
            <person name="de Hoog S."/>
            <person name="Gorbushina A."/>
            <person name="Walker B."/>
            <person name="Young S.K."/>
            <person name="Zeng Q."/>
            <person name="Gargeya S."/>
            <person name="Fitzgerald M."/>
            <person name="Haas B."/>
            <person name="Abouelleil A."/>
            <person name="Allen A.W."/>
            <person name="Alvarado L."/>
            <person name="Arachchi H.M."/>
            <person name="Berlin A.M."/>
            <person name="Chapman S.B."/>
            <person name="Gainer-Dewar J."/>
            <person name="Goldberg J."/>
            <person name="Griggs A."/>
            <person name="Gujja S."/>
            <person name="Hansen M."/>
            <person name="Howarth C."/>
            <person name="Imamovic A."/>
            <person name="Ireland A."/>
            <person name="Larimer J."/>
            <person name="McCowan C."/>
            <person name="Murphy C."/>
            <person name="Pearson M."/>
            <person name="Poon T.W."/>
            <person name="Priest M."/>
            <person name="Roberts A."/>
            <person name="Saif S."/>
            <person name="Shea T."/>
            <person name="Sisk P."/>
            <person name="Sykes S."/>
            <person name="Wortman J."/>
            <person name="Nusbaum C."/>
            <person name="Birren B."/>
        </authorList>
    </citation>
    <scope>NUCLEOTIDE SEQUENCE [LARGE SCALE GENOMIC DNA]</scope>
    <source>
        <strain evidence="2 3">CBS 101466</strain>
    </source>
</reference>
<dbReference type="AlphaFoldDB" id="W2RMJ3"/>
<keyword evidence="3" id="KW-1185">Reference proteome</keyword>
<evidence type="ECO:0000313" key="2">
    <source>
        <dbReference type="EMBL" id="ETN37702.1"/>
    </source>
</evidence>
<keyword evidence="1" id="KW-1133">Transmembrane helix</keyword>